<evidence type="ECO:0000259" key="2">
    <source>
        <dbReference type="Pfam" id="PF22746"/>
    </source>
</evidence>
<dbReference type="PIRSF" id="PIRSF012569">
    <property type="entry name" value="UCP012569"/>
    <property type="match status" value="1"/>
</dbReference>
<evidence type="ECO:0000313" key="4">
    <source>
        <dbReference type="Proteomes" id="UP001387364"/>
    </source>
</evidence>
<feature type="domain" description="YvlB/LiaX N-terminal" evidence="2">
    <location>
        <begin position="3"/>
        <end position="33"/>
    </location>
</feature>
<feature type="domain" description="DUF4097" evidence="1">
    <location>
        <begin position="171"/>
        <end position="341"/>
    </location>
</feature>
<dbReference type="InterPro" id="IPR016599">
    <property type="entry name" value="UCP012569"/>
</dbReference>
<dbReference type="Proteomes" id="UP001387364">
    <property type="component" value="Chromosome"/>
</dbReference>
<reference evidence="3 4" key="1">
    <citation type="submission" date="2024-02" db="EMBL/GenBank/DDBJ databases">
        <title>Seven novel Bacillus-like species.</title>
        <authorList>
            <person name="Liu G."/>
        </authorList>
    </citation>
    <scope>NUCLEOTIDE SEQUENCE [LARGE SCALE GENOMIC DNA]</scope>
    <source>
        <strain evidence="3 4">FJAT-52991</strain>
    </source>
</reference>
<organism evidence="3 4">
    <name type="scientific">Bacillus kandeliae</name>
    <dbReference type="NCBI Taxonomy" id="3129297"/>
    <lineage>
        <taxon>Bacteria</taxon>
        <taxon>Bacillati</taxon>
        <taxon>Bacillota</taxon>
        <taxon>Bacilli</taxon>
        <taxon>Bacillales</taxon>
        <taxon>Bacillaceae</taxon>
        <taxon>Bacillus</taxon>
    </lineage>
</organism>
<protein>
    <submittedName>
        <fullName evidence="3">DUF4097 domain-containing protein</fullName>
    </submittedName>
</protein>
<dbReference type="InterPro" id="IPR025164">
    <property type="entry name" value="Toastrack_DUF4097"/>
</dbReference>
<dbReference type="EMBL" id="CP147404">
    <property type="protein sequence ID" value="WXB92707.1"/>
    <property type="molecule type" value="Genomic_DNA"/>
</dbReference>
<proteinExistence type="predicted"/>
<dbReference type="Pfam" id="PF22746">
    <property type="entry name" value="SHOCT-like_DUF2089-C"/>
    <property type="match status" value="1"/>
</dbReference>
<dbReference type="RefSeq" id="WP_338751480.1">
    <property type="nucleotide sequence ID" value="NZ_CP147404.1"/>
</dbReference>
<keyword evidence="4" id="KW-1185">Reference proteome</keyword>
<evidence type="ECO:0000259" key="1">
    <source>
        <dbReference type="Pfam" id="PF13349"/>
    </source>
</evidence>
<dbReference type="InterPro" id="IPR053959">
    <property type="entry name" value="YvlB/LiaX_N"/>
</dbReference>
<evidence type="ECO:0000313" key="3">
    <source>
        <dbReference type="EMBL" id="WXB92707.1"/>
    </source>
</evidence>
<accession>A0ABZ2N5Y1</accession>
<dbReference type="Pfam" id="PF13349">
    <property type="entry name" value="DUF4097"/>
    <property type="match status" value="1"/>
</dbReference>
<name>A0ABZ2N5Y1_9BACI</name>
<sequence length="378" mass="42171">MNEEKQRILKMVEDGIITASEAVALMEALEKNDRPSAQKENFFDELLNFGQKLGSQMQGAGSQLHQPKDKLFQFVQSTVQKLKDFEFPLGKAVEFSHVFHEEGFSPKRLKVEMANGDLTLLPWGEQGVKAECHVKVYGAEQEEEAREEFIKNSVFYARDNKLSFSVGLKLMKVDTVLYVPKDKIDDISIKLFNGSLAVSNAHVEELDVKTANGKIEVKNCQVDDFEGETGNGQIYLMNCEGKRVEANSFNGAIHVIGSVGDIDVKTVNGNVLCDMKTGSAHTIKAHAITGNIEVYVPASTAMKGELRTNFGSFHLPEAGMKKMTEKEEMIQKLVRFESENEADEQVFITAETRTGLITIRTISPKNEEQELPKLEQGE</sequence>
<gene>
    <name evidence="3" type="ORF">WDJ61_15990</name>
</gene>